<reference evidence="4 5" key="1">
    <citation type="submission" date="2021-05" db="EMBL/GenBank/DDBJ databases">
        <title>Kineosporia and Streptomyces sp. nov. two new marine actinobacteria isolated from Coral.</title>
        <authorList>
            <person name="Buangrab K."/>
            <person name="Sutthacheep M."/>
            <person name="Yeemin T."/>
            <person name="Harunari E."/>
            <person name="Igarashi Y."/>
            <person name="Kanchanasin P."/>
            <person name="Tanasupawat S."/>
            <person name="Phongsopitanun W."/>
        </authorList>
    </citation>
    <scope>NUCLEOTIDE SEQUENCE [LARGE SCALE GENOMIC DNA]</scope>
    <source>
        <strain evidence="4 5">J2-2</strain>
    </source>
</reference>
<evidence type="ECO:0000313" key="4">
    <source>
        <dbReference type="EMBL" id="MBT0774034.1"/>
    </source>
</evidence>
<comment type="caution">
    <text evidence="4">The sequence shown here is derived from an EMBL/GenBank/DDBJ whole genome shotgun (WGS) entry which is preliminary data.</text>
</comment>
<evidence type="ECO:0000313" key="5">
    <source>
        <dbReference type="Proteomes" id="UP001197247"/>
    </source>
</evidence>
<dbReference type="NCBIfam" id="NF038134">
    <property type="entry name" value="choice_anch_M"/>
    <property type="match status" value="1"/>
</dbReference>
<dbReference type="InterPro" id="IPR022435">
    <property type="entry name" value="Surface-anchored_actinobac"/>
</dbReference>
<keyword evidence="2" id="KW-0812">Transmembrane</keyword>
<dbReference type="NCBIfam" id="TIGR03769">
    <property type="entry name" value="P_ac_wall_RPT"/>
    <property type="match status" value="1"/>
</dbReference>
<gene>
    <name evidence="4" type="ORF">KIH74_34130</name>
</gene>
<accession>A0ABS5TT89</accession>
<dbReference type="RefSeq" id="WP_214160567.1">
    <property type="nucleotide sequence ID" value="NZ_JAHBAY010000022.1"/>
</dbReference>
<keyword evidence="5" id="KW-1185">Reference proteome</keyword>
<feature type="region of interest" description="Disordered" evidence="1">
    <location>
        <begin position="231"/>
        <end position="272"/>
    </location>
</feature>
<keyword evidence="2" id="KW-0472">Membrane</keyword>
<proteinExistence type="predicted"/>
<dbReference type="InterPro" id="IPR022395">
    <property type="entry name" value="CHP03773_ABC_transptr-like"/>
</dbReference>
<keyword evidence="2" id="KW-1133">Transmembrane helix</keyword>
<evidence type="ECO:0000256" key="3">
    <source>
        <dbReference type="SAM" id="SignalP"/>
    </source>
</evidence>
<protein>
    <submittedName>
        <fullName evidence="4">TIGR03773 family transporter-associated surface protein</fullName>
    </submittedName>
</protein>
<sequence>MTVLPRLIVVATLSAALVTGNAVSPGLSAATAAATAATDRVVISDGHVDMGPRIVDGTWRVQLRDDTQSPSVWRDIDSVVLHGSEATRITVPSGDAYSFLGETGSEVYVFPQTQRAGVVWPGWNTQDPSVVDGVTGDITWTVQSVDGPGDFHLFLSDSFGNPSLIFDGGKPYPQSTRIDPNTHVHGSWAFSKAGVYQVHMQMSATSTQGQALTDSQTLYLAVATSADGIPAGTGQSGLAEDAGGDTSTSTGSGSGSSASNSASAVDSPDVASGELPNTGAGYLIPMTVAGFAALLGGIALRRVGRRTHHQKH</sequence>
<evidence type="ECO:0000256" key="2">
    <source>
        <dbReference type="SAM" id="Phobius"/>
    </source>
</evidence>
<organism evidence="4 5">
    <name type="scientific">Kineosporia corallincola</name>
    <dbReference type="NCBI Taxonomy" id="2835133"/>
    <lineage>
        <taxon>Bacteria</taxon>
        <taxon>Bacillati</taxon>
        <taxon>Actinomycetota</taxon>
        <taxon>Actinomycetes</taxon>
        <taxon>Kineosporiales</taxon>
        <taxon>Kineosporiaceae</taxon>
        <taxon>Kineosporia</taxon>
    </lineage>
</organism>
<feature type="compositionally biased region" description="Low complexity" evidence="1">
    <location>
        <begin position="244"/>
        <end position="272"/>
    </location>
</feature>
<feature type="chain" id="PRO_5045206283" evidence="3">
    <location>
        <begin position="30"/>
        <end position="312"/>
    </location>
</feature>
<evidence type="ECO:0000256" key="1">
    <source>
        <dbReference type="SAM" id="MobiDB-lite"/>
    </source>
</evidence>
<feature type="transmembrane region" description="Helical" evidence="2">
    <location>
        <begin position="282"/>
        <end position="300"/>
    </location>
</feature>
<dbReference type="Proteomes" id="UP001197247">
    <property type="component" value="Unassembled WGS sequence"/>
</dbReference>
<keyword evidence="3" id="KW-0732">Signal</keyword>
<feature type="signal peptide" evidence="3">
    <location>
        <begin position="1"/>
        <end position="29"/>
    </location>
</feature>
<dbReference type="EMBL" id="JAHBAY010000022">
    <property type="protein sequence ID" value="MBT0774034.1"/>
    <property type="molecule type" value="Genomic_DNA"/>
</dbReference>
<dbReference type="NCBIfam" id="TIGR03773">
    <property type="entry name" value="anch_rpt_wall"/>
    <property type="match status" value="1"/>
</dbReference>
<name>A0ABS5TT89_9ACTN</name>